<evidence type="ECO:0000313" key="4">
    <source>
        <dbReference type="EMBL" id="MFC5241888.1"/>
    </source>
</evidence>
<sequence>MTAASRAARGPAPPTWPDPGAPICQPARPCAARAGTPTRHNQGGCMDSRKDGPLYRCADVALVRAARHSRLPLPAWPDLTDDTPDRQAWWQTWLRDVWALPEAAESIEQASPLLAQQVETLCSAISPETRQLRRAVVSVMRYLLRMKGRATPNGLFAGIAPAWFGKRPGWSWGEWHRAVIRADGDWLADLIARLEVNPELLRHLHVMANNTIFVRGDRLIVPYPPRSRRTDGNPAAEVSLRYTNTVRIAVDTAASPVPVHTLVELMRTEYPDVPADRMEGLVSSLVERGVLISSLHAPSATLDALDHLVEQAEAAGAPSAADLVADLRAVRDAIAQHNQVLAPADGRRLRTALRQKMTALSTVKAQPLTLDLRLDCSLTLPPQVAREAEKAATVLARLTAYPFGTPAWKDFHNRFFERYGINSLVPVRDLVDPDVGLGFPAGYRDAEPEQREALTTRQQRLLSLAQAAVLDDRDEISLDEDLIRTLTVGDRYAPQVPAHTELRFQIRATSQEALEKGDFALHGIAPSRGIGTTIGRSLGLLTPEDQARAAAMLEKLPVNATGAVPTQVSFAPLHRGDTNVTRVAELLPAVISLAEHRPVDERTVTLDDLAVGCDRRRLYLVSLSRACLLDPMTLHALDLRGHTPPLARFLTEISRSQTAVLSIFPWASATALPYLPRVRYGRAILSPARWRLNRSDLPDRRASWKEWHKAADEWRTRRRVPDEVALAEGDQLLPLDLSERAHLALLRAHLVTHESALLTEAESDGGWFDGRAHEVIAPMTTVRPPQWPAVPPVTADQLVTREHGHLPGAAFWLLVKLYGHVERQPEILADRLPVLLDQWDDQPTWWYMRYRDPRWHLRLRIAVPSEQGFAVTARRVSSWANGLRRAGLLTDMQFATSYPETGRWGTGPLMSLAEDVFAADSRALAVQFAQSTRPHRQVLAAANFVSLAAAFTGSTAAGMDWLITHGRIIDPRPMNRTVRGQAVRLADPTDGWAALRAVPGGEAIASAWSGRNEALACYRQKLDASGGGIDPDLVLDSLLHAHHIRAVGIDKDDERMCVRLAHAAAMAWTHRGDHR</sequence>
<evidence type="ECO:0000313" key="5">
    <source>
        <dbReference type="Proteomes" id="UP001596035"/>
    </source>
</evidence>
<feature type="region of interest" description="Disordered" evidence="1">
    <location>
        <begin position="1"/>
        <end position="48"/>
    </location>
</feature>
<feature type="compositionally biased region" description="Low complexity" evidence="1">
    <location>
        <begin position="1"/>
        <end position="10"/>
    </location>
</feature>
<proteinExistence type="predicted"/>
<dbReference type="InterPro" id="IPR006827">
    <property type="entry name" value="Lant_deHydtase_N"/>
</dbReference>
<gene>
    <name evidence="4" type="ORF">ACFPWV_18510</name>
</gene>
<dbReference type="RefSeq" id="WP_344560294.1">
    <property type="nucleotide sequence ID" value="NZ_BAAATG010000017.1"/>
</dbReference>
<dbReference type="NCBIfam" id="TIGR03891">
    <property type="entry name" value="thiopep_ocin"/>
    <property type="match status" value="1"/>
</dbReference>
<name>A0ABW0DXB5_9ACTN</name>
<comment type="caution">
    <text evidence="4">The sequence shown here is derived from an EMBL/GenBank/DDBJ whole genome shotgun (WGS) entry which is preliminary data.</text>
</comment>
<evidence type="ECO:0000259" key="3">
    <source>
        <dbReference type="Pfam" id="PF14028"/>
    </source>
</evidence>
<dbReference type="Pfam" id="PF04738">
    <property type="entry name" value="Lant_dehydr_N"/>
    <property type="match status" value="1"/>
</dbReference>
<dbReference type="EMBL" id="JBHSKN010000016">
    <property type="protein sequence ID" value="MFC5241888.1"/>
    <property type="molecule type" value="Genomic_DNA"/>
</dbReference>
<dbReference type="InterPro" id="IPR023809">
    <property type="entry name" value="Thiopep_bacteriocin_synth_dom"/>
</dbReference>
<feature type="domain" description="Thiopeptide-type bacteriocin biosynthesis" evidence="3">
    <location>
        <begin position="812"/>
        <end position="1063"/>
    </location>
</feature>
<evidence type="ECO:0000256" key="1">
    <source>
        <dbReference type="SAM" id="MobiDB-lite"/>
    </source>
</evidence>
<accession>A0ABW0DXB5</accession>
<protein>
    <submittedName>
        <fullName evidence="4">Lantibiotic dehydratase</fullName>
    </submittedName>
</protein>
<dbReference type="Pfam" id="PF14028">
    <property type="entry name" value="Lant_dehydr_C"/>
    <property type="match status" value="1"/>
</dbReference>
<feature type="compositionally biased region" description="Pro residues" evidence="1">
    <location>
        <begin position="11"/>
        <end position="20"/>
    </location>
</feature>
<feature type="domain" description="Lantibiotic dehydratase N-terminal" evidence="2">
    <location>
        <begin position="100"/>
        <end position="746"/>
    </location>
</feature>
<dbReference type="Proteomes" id="UP001596035">
    <property type="component" value="Unassembled WGS sequence"/>
</dbReference>
<reference evidence="5" key="1">
    <citation type="journal article" date="2019" name="Int. J. Syst. Evol. Microbiol.">
        <title>The Global Catalogue of Microorganisms (GCM) 10K type strain sequencing project: providing services to taxonomists for standard genome sequencing and annotation.</title>
        <authorList>
            <consortium name="The Broad Institute Genomics Platform"/>
            <consortium name="The Broad Institute Genome Sequencing Center for Infectious Disease"/>
            <person name="Wu L."/>
            <person name="Ma J."/>
        </authorList>
    </citation>
    <scope>NUCLEOTIDE SEQUENCE [LARGE SCALE GENOMIC DNA]</scope>
    <source>
        <strain evidence="5">CGMCC 4.7131</strain>
    </source>
</reference>
<keyword evidence="5" id="KW-1185">Reference proteome</keyword>
<organism evidence="4 5">
    <name type="scientific">Streptomyces atrovirens</name>
    <dbReference type="NCBI Taxonomy" id="285556"/>
    <lineage>
        <taxon>Bacteria</taxon>
        <taxon>Bacillati</taxon>
        <taxon>Actinomycetota</taxon>
        <taxon>Actinomycetes</taxon>
        <taxon>Kitasatosporales</taxon>
        <taxon>Streptomycetaceae</taxon>
        <taxon>Streptomyces</taxon>
    </lineage>
</organism>
<evidence type="ECO:0000259" key="2">
    <source>
        <dbReference type="Pfam" id="PF04738"/>
    </source>
</evidence>